<evidence type="ECO:0000256" key="2">
    <source>
        <dbReference type="ARBA" id="ARBA00022553"/>
    </source>
</evidence>
<dbReference type="Pfam" id="PF16197">
    <property type="entry name" value="KAsynt_C_assoc"/>
    <property type="match status" value="1"/>
</dbReference>
<dbReference type="InterPro" id="IPR016036">
    <property type="entry name" value="Malonyl_transacylase_ACP-bd"/>
</dbReference>
<dbReference type="SUPFAM" id="SSF50129">
    <property type="entry name" value="GroES-like"/>
    <property type="match status" value="1"/>
</dbReference>
<dbReference type="PROSITE" id="PS52019">
    <property type="entry name" value="PKS_MFAS_DH"/>
    <property type="match status" value="1"/>
</dbReference>
<dbReference type="SMART" id="SM00825">
    <property type="entry name" value="PKS_KS"/>
    <property type="match status" value="1"/>
</dbReference>
<keyword evidence="4" id="KW-0511">Multifunctional enzyme</keyword>
<dbReference type="Gene3D" id="3.40.50.150">
    <property type="entry name" value="Vaccinia Virus protein VP39"/>
    <property type="match status" value="1"/>
</dbReference>
<dbReference type="Pfam" id="PF21089">
    <property type="entry name" value="PKS_DH_N"/>
    <property type="match status" value="1"/>
</dbReference>
<dbReference type="EMBL" id="KU179890">
    <property type="protein sequence ID" value="ALQ32755.1"/>
    <property type="molecule type" value="mRNA"/>
</dbReference>
<evidence type="ECO:0000256" key="3">
    <source>
        <dbReference type="ARBA" id="ARBA00022679"/>
    </source>
</evidence>
<keyword evidence="3" id="KW-0808">Transferase</keyword>
<dbReference type="Pfam" id="PF08240">
    <property type="entry name" value="ADH_N"/>
    <property type="match status" value="1"/>
</dbReference>
<dbReference type="CDD" id="cd02440">
    <property type="entry name" value="AdoMet_MTases"/>
    <property type="match status" value="1"/>
</dbReference>
<dbReference type="InterPro" id="IPR013217">
    <property type="entry name" value="Methyltransf_12"/>
</dbReference>
<dbReference type="InterPro" id="IPR011032">
    <property type="entry name" value="GroES-like_sf"/>
</dbReference>
<dbReference type="InterPro" id="IPR016035">
    <property type="entry name" value="Acyl_Trfase/lysoPLipase"/>
</dbReference>
<keyword evidence="2" id="KW-0597">Phosphoprotein</keyword>
<feature type="active site" description="Proton donor; for dehydratase activity" evidence="5">
    <location>
        <position position="1135"/>
    </location>
</feature>
<dbReference type="GO" id="GO:0006633">
    <property type="term" value="P:fatty acid biosynthetic process"/>
    <property type="evidence" value="ECO:0007669"/>
    <property type="project" value="InterPro"/>
</dbReference>
<evidence type="ECO:0000256" key="1">
    <source>
        <dbReference type="ARBA" id="ARBA00022450"/>
    </source>
</evidence>
<dbReference type="Gene3D" id="3.90.180.10">
    <property type="entry name" value="Medium-chain alcohol dehydrogenases, catalytic domain"/>
    <property type="match status" value="1"/>
</dbReference>
<evidence type="ECO:0000313" key="8">
    <source>
        <dbReference type="EMBL" id="ALQ32755.1"/>
    </source>
</evidence>
<reference evidence="8" key="1">
    <citation type="submission" date="2015-11" db="EMBL/GenBank/DDBJ databases">
        <title>Insights into natural products biosynthesis from analysis of 490 polyketide synthases from Fusarium.</title>
        <authorList>
            <person name="Brown D.W."/>
            <person name="Proctor R.H."/>
        </authorList>
    </citation>
    <scope>NUCLEOTIDE SEQUENCE</scope>
    <source>
        <strain evidence="8">LH27</strain>
    </source>
</reference>
<dbReference type="Gene3D" id="3.40.47.10">
    <property type="match status" value="1"/>
</dbReference>
<evidence type="ECO:0000256" key="4">
    <source>
        <dbReference type="ARBA" id="ARBA00023268"/>
    </source>
</evidence>
<dbReference type="InterPro" id="IPR029063">
    <property type="entry name" value="SAM-dependent_MTases_sf"/>
</dbReference>
<dbReference type="InterPro" id="IPR020843">
    <property type="entry name" value="ER"/>
</dbReference>
<evidence type="ECO:0000259" key="6">
    <source>
        <dbReference type="PROSITE" id="PS52004"/>
    </source>
</evidence>
<dbReference type="GO" id="GO:0004315">
    <property type="term" value="F:3-oxoacyl-[acyl-carrier-protein] synthase activity"/>
    <property type="evidence" value="ECO:0007669"/>
    <property type="project" value="InterPro"/>
</dbReference>
<dbReference type="Pfam" id="PF08242">
    <property type="entry name" value="Methyltransf_12"/>
    <property type="match status" value="1"/>
</dbReference>
<dbReference type="SUPFAM" id="SSF55048">
    <property type="entry name" value="Probable ACP-binding domain of malonyl-CoA ACP transacylase"/>
    <property type="match status" value="1"/>
</dbReference>
<feature type="domain" description="PKS/mFAS DH" evidence="7">
    <location>
        <begin position="930"/>
        <end position="1219"/>
    </location>
</feature>
<dbReference type="Gene3D" id="3.40.366.10">
    <property type="entry name" value="Malonyl-Coenzyme A Acyl Carrier Protein, domain 2"/>
    <property type="match status" value="1"/>
</dbReference>
<dbReference type="GO" id="GO:0004312">
    <property type="term" value="F:fatty acid synthase activity"/>
    <property type="evidence" value="ECO:0007669"/>
    <property type="project" value="TreeGrafter"/>
</dbReference>
<organism evidence="8">
    <name type="scientific">Fusarium avenaceum</name>
    <dbReference type="NCBI Taxonomy" id="40199"/>
    <lineage>
        <taxon>Eukaryota</taxon>
        <taxon>Fungi</taxon>
        <taxon>Dikarya</taxon>
        <taxon>Ascomycota</taxon>
        <taxon>Pezizomycotina</taxon>
        <taxon>Sordariomycetes</taxon>
        <taxon>Hypocreomycetidae</taxon>
        <taxon>Hypocreales</taxon>
        <taxon>Nectriaceae</taxon>
        <taxon>Fusarium</taxon>
        <taxon>Fusarium tricinctum species complex</taxon>
    </lineage>
</organism>
<dbReference type="InterPro" id="IPR032821">
    <property type="entry name" value="PKS_assoc"/>
</dbReference>
<dbReference type="PROSITE" id="PS52004">
    <property type="entry name" value="KS3_2"/>
    <property type="match status" value="1"/>
</dbReference>
<evidence type="ECO:0000256" key="5">
    <source>
        <dbReference type="PROSITE-ProRule" id="PRU01363"/>
    </source>
</evidence>
<dbReference type="InterPro" id="IPR016039">
    <property type="entry name" value="Thiolase-like"/>
</dbReference>
<dbReference type="Pfam" id="PF00109">
    <property type="entry name" value="ketoacyl-synt"/>
    <property type="match status" value="1"/>
</dbReference>
<dbReference type="SUPFAM" id="SSF52151">
    <property type="entry name" value="FabD/lysophospholipase-like"/>
    <property type="match status" value="1"/>
</dbReference>
<dbReference type="SMART" id="SM00827">
    <property type="entry name" value="PKS_AT"/>
    <property type="match status" value="1"/>
</dbReference>
<dbReference type="InterPro" id="IPR014031">
    <property type="entry name" value="Ketoacyl_synth_C"/>
</dbReference>
<sequence>MAPYLETPPDALIVSYFDGVRFSQHEGPTGGIPLAVCGIALRLPGGVSTPEEFWDMLVSKRDARAAVPLSRYNAESFYSSSGKSGLVRSKHGYFLDESVDIGALDTNFFTLPKQAVEKLDHQQRLLLELVHECFESAGECDYRGRDIGCWVGAFTKDWTEQLTKDAQANGLYKVGGHGEFLLSNRVSYEFDLKGPSMKIGTACSSSLVGLHDACRSLRIGECDGAIVAGVNLILSPSLTVDLTEEGVLSPDASCRTFDADADGYARAEAVNVLHIKRLDDALRDRSPIRAVIRGTAANADGRTPGITQPSSGMQVKLIKKAYKDAGITDFSKTGFFECHGTGTPVGDTIETTAVGEVFGQHGVLIGSVKPNVGHGGGASGITSLIKAILSLENLTVPPNIKFVNPNPKIKFAEDKLAVPTESMAWPKDREERISVNSFGIGGANAHVLVDSARSFLKRHESSPIIPEPKQSHSAHSLMVYSGSTFESVQRHVENTKKFMAKFPDTEADVAYTLTTRRIPQSHRSFSVMRQGTEFMSSSILKTSKSHPAVAMVFTGQGAQYPRMGAELYQTNKVFSSSINRMDEALAGISDGPEWTIAEELMKSHEDSRVYTPQFSQPLCTAVQMALVDVLTDLGVHPYAVVGHSSGEVAGAYAAGKLTASECIIVAYYRGLLSGKITRMGSMAALGMGRVEAESFLVPGVCIACENSPSSVTISGDTEELDKVLDAVRRDKPDILARRLNVDRAYHSYHMREIGPMYEASASRYIFKGSSKQHCQFFSTTSGQQLLSKDLTDSLYWRNNLENLVLFHTAVKNLINYRRESNSGSDDLVFPEVGPHSALAGPLRQILKEQAYTSTYISCLVRKKDAEESFLAAMGNLFVQNVNLDLSKLTDPDGDAKVVTNLPTYPWHHDQSFMFETRLTKEWRWQRFKKHELLGIRVPESPDDQPCWRNLFTLDQVPWIRDHVVRGDVVFPCAAYIAMVEAAIGQLTGVETLGGCSLREVTIGTAMVLSDNSPTEIVTSLKRVSLTDSFDSGWHEFAIYSHNGTSWNKHCTGQGVARSCLPTGQSLAEKPSGFPRSVEMRQWYDATAAVGGQHGPLFQGIKNVSSSTTACEAKATAFPTYQDDETEYPIHPTMTDTVFQMFALASYNGLGRRVSCMNVPTHIGTIDIFSTRGEIDIDVKSKRTVRGTLLGDGEGYSSNGDLALRIHGMKLDALPNDDPDDDIHAGARVVWRPLFDFSTMGEVVKQHPDQQHLVFKLQAVHDAYVRKALQNLEGVIVNPLSHLLRFREWLTKQPLPQSNTDIEKAASDLECSMYGPILNTMRLVLDNIVAIFNCNVEPLEILMQDDSLTHLYDCLNSSDRGEMIRLLAHAKPNLRILEIGAGTGGTTNTFLQHLKSPIEDDQSFSLYTYTDISAGFFTTAQERFHNYKDIEFQVLDISENPLAQGFEPESYDLIIAANVLHATPCLQDTLRNVRKLMRPDGHLYLEELCCETKAINFIMGVLLGWWLGADEDRYDEPYVSPQRWDAELQLAGFDGLSGIALDCKEPYQLVANLTSRPTSADIETPEVCLLRDESTSSEFLRDLECSLTNAGYTVTMKHLGAEPLAHRVDVIICFDLERPYLEAMNEKAYDTLQVFLKDAADSGSGVLWLTQPSQIHCDDPRWAEIIGAARTIRRDLDMDLATCEIEGAHDSSTWDLVVHILRRFQKRHQLGMYDDLDPEYEYAITNGKVHVGRAYPVSVSQELQLSAASTPESSDPALDLHIGSFGPLDTLHWASRSDERLGDNEVELDTKAVGLNFKDILTAMGVIDAVTTTFGFEAAGVIRQVGAGVRSSLKVGDRVVVAGKNYFSTRVRIDSDLCVPIPDGLSFEDTASMPCVYLPISINI</sequence>
<dbReference type="InterPro" id="IPR049552">
    <property type="entry name" value="PKS_DH_N"/>
</dbReference>
<keyword evidence="1" id="KW-0596">Phosphopantetheine</keyword>
<dbReference type="Pfam" id="PF00698">
    <property type="entry name" value="Acyl_transf_1"/>
    <property type="match status" value="1"/>
</dbReference>
<dbReference type="CDD" id="cd05195">
    <property type="entry name" value="enoyl_red"/>
    <property type="match status" value="1"/>
</dbReference>
<dbReference type="InterPro" id="IPR042104">
    <property type="entry name" value="PKS_dehydratase_sf"/>
</dbReference>
<dbReference type="InterPro" id="IPR020807">
    <property type="entry name" value="PKS_DH"/>
</dbReference>
<accession>A0A0U2RUP5</accession>
<gene>
    <name evidence="8" type="ORF">Faven7d</name>
</gene>
<feature type="region of interest" description="N-terminal hotdog fold" evidence="5">
    <location>
        <begin position="930"/>
        <end position="1061"/>
    </location>
</feature>
<protein>
    <submittedName>
        <fullName evidence="8">Putative polyketide synthase</fullName>
    </submittedName>
</protein>
<dbReference type="InterPro" id="IPR020841">
    <property type="entry name" value="PKS_Beta-ketoAc_synthase_dom"/>
</dbReference>
<dbReference type="Pfam" id="PF14765">
    <property type="entry name" value="PS-DH"/>
    <property type="match status" value="1"/>
</dbReference>
<dbReference type="SUPFAM" id="SSF53335">
    <property type="entry name" value="S-adenosyl-L-methionine-dependent methyltransferases"/>
    <property type="match status" value="1"/>
</dbReference>
<feature type="domain" description="Ketosynthase family 3 (KS3)" evidence="6">
    <location>
        <begin position="31"/>
        <end position="451"/>
    </location>
</feature>
<feature type="active site" description="Proton acceptor; for dehydratase activity" evidence="5">
    <location>
        <position position="962"/>
    </location>
</feature>
<name>A0A0U2RUP5_9HYPO</name>
<dbReference type="InterPro" id="IPR001227">
    <property type="entry name" value="Ac_transferase_dom_sf"/>
</dbReference>
<dbReference type="PANTHER" id="PTHR43775">
    <property type="entry name" value="FATTY ACID SYNTHASE"/>
    <property type="match status" value="1"/>
</dbReference>
<dbReference type="SMART" id="SM00826">
    <property type="entry name" value="PKS_DH"/>
    <property type="match status" value="1"/>
</dbReference>
<proteinExistence type="evidence at transcript level"/>
<dbReference type="Pfam" id="PF02801">
    <property type="entry name" value="Ketoacyl-synt_C"/>
    <property type="match status" value="1"/>
</dbReference>
<dbReference type="SUPFAM" id="SSF53901">
    <property type="entry name" value="Thiolase-like"/>
    <property type="match status" value="1"/>
</dbReference>
<dbReference type="CDD" id="cd00833">
    <property type="entry name" value="PKS"/>
    <property type="match status" value="1"/>
</dbReference>
<evidence type="ECO:0000259" key="7">
    <source>
        <dbReference type="PROSITE" id="PS52019"/>
    </source>
</evidence>
<dbReference type="GO" id="GO:0016491">
    <property type="term" value="F:oxidoreductase activity"/>
    <property type="evidence" value="ECO:0007669"/>
    <property type="project" value="InterPro"/>
</dbReference>
<dbReference type="InterPro" id="IPR014043">
    <property type="entry name" value="Acyl_transferase_dom"/>
</dbReference>
<dbReference type="Gene3D" id="3.10.129.110">
    <property type="entry name" value="Polyketide synthase dehydratase"/>
    <property type="match status" value="1"/>
</dbReference>
<dbReference type="GO" id="GO:0044550">
    <property type="term" value="P:secondary metabolite biosynthetic process"/>
    <property type="evidence" value="ECO:0007669"/>
    <property type="project" value="TreeGrafter"/>
</dbReference>
<dbReference type="InterPro" id="IPR013154">
    <property type="entry name" value="ADH-like_N"/>
</dbReference>
<dbReference type="SMART" id="SM00829">
    <property type="entry name" value="PKS_ER"/>
    <property type="match status" value="1"/>
</dbReference>
<dbReference type="PANTHER" id="PTHR43775:SF28">
    <property type="entry name" value="SYNTHASE, PUTATIVE-RELATED"/>
    <property type="match status" value="1"/>
</dbReference>
<feature type="region of interest" description="C-terminal hotdog fold" evidence="5">
    <location>
        <begin position="1073"/>
        <end position="1219"/>
    </location>
</feature>
<dbReference type="InterPro" id="IPR050091">
    <property type="entry name" value="PKS_NRPS_Biosynth_Enz"/>
</dbReference>
<dbReference type="InterPro" id="IPR014030">
    <property type="entry name" value="Ketoacyl_synth_N"/>
</dbReference>
<dbReference type="InterPro" id="IPR018201">
    <property type="entry name" value="Ketoacyl_synth_AS"/>
</dbReference>
<dbReference type="InterPro" id="IPR049551">
    <property type="entry name" value="PKS_DH_C"/>
</dbReference>
<dbReference type="InterPro" id="IPR049900">
    <property type="entry name" value="PKS_mFAS_DH"/>
</dbReference>
<dbReference type="PROSITE" id="PS00606">
    <property type="entry name" value="KS3_1"/>
    <property type="match status" value="1"/>
</dbReference>